<name>A0A833XLW4_JUGRE</name>
<reference evidence="2" key="1">
    <citation type="submission" date="2015-10" db="EMBL/GenBank/DDBJ databases">
        <authorList>
            <person name="Martinez-Garcia P.J."/>
            <person name="Crepeau M.W."/>
            <person name="Puiu D."/>
            <person name="Gonzalez-Ibeas D."/>
            <person name="Whalen J."/>
            <person name="Stevens K."/>
            <person name="Paul R."/>
            <person name="Butterfield T."/>
            <person name="Britton M."/>
            <person name="Reagan R."/>
            <person name="Chakraborty S."/>
            <person name="Walawage S.L."/>
            <person name="Vasquez-Gross H.A."/>
            <person name="Cardeno C."/>
            <person name="Famula R."/>
            <person name="Pratt K."/>
            <person name="Kuruganti S."/>
            <person name="Aradhya M.K."/>
            <person name="Leslie C.A."/>
            <person name="Dandekar A.M."/>
            <person name="Salzberg S.L."/>
            <person name="Wegrzyn J.L."/>
            <person name="Langley C.H."/>
            <person name="Neale D.B."/>
        </authorList>
    </citation>
    <scope>NUCLEOTIDE SEQUENCE</scope>
    <source>
        <tissue evidence="2">Leaves</tissue>
    </source>
</reference>
<evidence type="ECO:0000313" key="3">
    <source>
        <dbReference type="Proteomes" id="UP000619265"/>
    </source>
</evidence>
<sequence length="424" mass="47795">MVTVKTVLALSSIFNWHLTQLDVNNAFLHGELYEEVYMNLPPGFAKQGENQKVCKLLKSLYGLKQASRQWFSKFSGTLITHGFIQSAADHSLFTKVTGSSFIALLVYVDDILIASNDMNAFQELTLFLNSKFKLKDLGPLKYFLGIEIARSASGIILSQRKYALEILEDSGMLGSKVQNFPIEQNLKLSKLEGNLLDDPTTYRRLIGRLIYLTITRPDISYLVQVLSQFMDKPSHTHLAAANRVLQYIKGTPRQGLFLSSKSKLHLKAFADADWAGCVDTRRSVTGFCIFLGDSLISWKSKKQSTVSRSSAEVEYRSMASTVCELIWLFQLLKDLHVPHSHPALLFCDNQAALHIVANPVFDERTKHIDIDYHIVREKLQAGLIKTLHVKSNMQLADVFTKALGQQQFKALISKMRLLNIHSPS</sequence>
<dbReference type="Proteomes" id="UP000619265">
    <property type="component" value="Unassembled WGS sequence"/>
</dbReference>
<reference evidence="2" key="2">
    <citation type="submission" date="2020-03" db="EMBL/GenBank/DDBJ databases">
        <title>Walnut 2.0.</title>
        <authorList>
            <person name="Marrano A."/>
            <person name="Britton M."/>
            <person name="Zimin A.V."/>
            <person name="Zaini P.A."/>
            <person name="Workman R."/>
            <person name="Puiu D."/>
            <person name="Bianco L."/>
            <person name="Allen B.J."/>
            <person name="Troggio M."/>
            <person name="Leslie C.A."/>
            <person name="Timp W."/>
            <person name="Dendekar A."/>
            <person name="Salzberg S.L."/>
            <person name="Neale D.B."/>
        </authorList>
    </citation>
    <scope>NUCLEOTIDE SEQUENCE</scope>
    <source>
        <tissue evidence="2">Leaves</tissue>
    </source>
</reference>
<dbReference type="InterPro" id="IPR013103">
    <property type="entry name" value="RVT_2"/>
</dbReference>
<comment type="caution">
    <text evidence="2">The sequence shown here is derived from an EMBL/GenBank/DDBJ whole genome shotgun (WGS) entry which is preliminary data.</text>
</comment>
<proteinExistence type="predicted"/>
<accession>A0A833XLW4</accession>
<evidence type="ECO:0000313" key="2">
    <source>
        <dbReference type="EMBL" id="KAF5468282.1"/>
    </source>
</evidence>
<dbReference type="PANTHER" id="PTHR11439:SF498">
    <property type="entry name" value="DNAK FAMILY PROTEIN"/>
    <property type="match status" value="1"/>
</dbReference>
<feature type="domain" description="Reverse transcriptase Ty1/copia-type" evidence="1">
    <location>
        <begin position="3"/>
        <end position="183"/>
    </location>
</feature>
<evidence type="ECO:0000259" key="1">
    <source>
        <dbReference type="Pfam" id="PF07727"/>
    </source>
</evidence>
<dbReference type="EMBL" id="LIHL02000006">
    <property type="protein sequence ID" value="KAF5468282.1"/>
    <property type="molecule type" value="Genomic_DNA"/>
</dbReference>
<dbReference type="AlphaFoldDB" id="A0A833XLW4"/>
<dbReference type="Pfam" id="PF07727">
    <property type="entry name" value="RVT_2"/>
    <property type="match status" value="1"/>
</dbReference>
<gene>
    <name evidence="2" type="ORF">F2P56_012446</name>
</gene>
<organism evidence="2 3">
    <name type="scientific">Juglans regia</name>
    <name type="common">English walnut</name>
    <dbReference type="NCBI Taxonomy" id="51240"/>
    <lineage>
        <taxon>Eukaryota</taxon>
        <taxon>Viridiplantae</taxon>
        <taxon>Streptophyta</taxon>
        <taxon>Embryophyta</taxon>
        <taxon>Tracheophyta</taxon>
        <taxon>Spermatophyta</taxon>
        <taxon>Magnoliopsida</taxon>
        <taxon>eudicotyledons</taxon>
        <taxon>Gunneridae</taxon>
        <taxon>Pentapetalae</taxon>
        <taxon>rosids</taxon>
        <taxon>fabids</taxon>
        <taxon>Fagales</taxon>
        <taxon>Juglandaceae</taxon>
        <taxon>Juglans</taxon>
    </lineage>
</organism>
<dbReference type="Gramene" id="Jr06_07030_p1">
    <property type="protein sequence ID" value="cds.Jr06_07030_p1"/>
    <property type="gene ID" value="Jr06_07030"/>
</dbReference>
<dbReference type="InterPro" id="IPR043502">
    <property type="entry name" value="DNA/RNA_pol_sf"/>
</dbReference>
<dbReference type="PANTHER" id="PTHR11439">
    <property type="entry name" value="GAG-POL-RELATED RETROTRANSPOSON"/>
    <property type="match status" value="1"/>
</dbReference>
<dbReference type="SUPFAM" id="SSF56672">
    <property type="entry name" value="DNA/RNA polymerases"/>
    <property type="match status" value="1"/>
</dbReference>
<protein>
    <recommendedName>
        <fullName evidence="1">Reverse transcriptase Ty1/copia-type domain-containing protein</fullName>
    </recommendedName>
</protein>
<dbReference type="CDD" id="cd09272">
    <property type="entry name" value="RNase_HI_RT_Ty1"/>
    <property type="match status" value="1"/>
</dbReference>